<dbReference type="GeneID" id="28868437"/>
<feature type="compositionally biased region" description="Basic and acidic residues" evidence="1">
    <location>
        <begin position="57"/>
        <end position="68"/>
    </location>
</feature>
<dbReference type="VEuPathDB" id="FungiDB:CH63R_09356"/>
<dbReference type="AlphaFoldDB" id="A0A1B7Y7A4"/>
<feature type="region of interest" description="Disordered" evidence="1">
    <location>
        <begin position="24"/>
        <end position="81"/>
    </location>
</feature>
<dbReference type="RefSeq" id="XP_018156353.1">
    <property type="nucleotide sequence ID" value="XM_018304330.1"/>
</dbReference>
<keyword evidence="3" id="KW-1185">Reference proteome</keyword>
<protein>
    <submittedName>
        <fullName evidence="2">Uncharacterized protein</fullName>
    </submittedName>
</protein>
<gene>
    <name evidence="2" type="ORF">CH63R_09356</name>
</gene>
<reference evidence="3" key="1">
    <citation type="journal article" date="2017" name="BMC Genomics">
        <title>Gapless genome assembly of Colletotrichum higginsianum reveals chromosome structure and association of transposable elements with secondary metabolite gene clusters.</title>
        <authorList>
            <person name="Dallery J.-F."/>
            <person name="Lapalu N."/>
            <person name="Zampounis A."/>
            <person name="Pigne S."/>
            <person name="Luyten I."/>
            <person name="Amselem J."/>
            <person name="Wittenberg A.H.J."/>
            <person name="Zhou S."/>
            <person name="de Queiroz M.V."/>
            <person name="Robin G.P."/>
            <person name="Auger A."/>
            <person name="Hainaut M."/>
            <person name="Henrissat B."/>
            <person name="Kim K.-T."/>
            <person name="Lee Y.-H."/>
            <person name="Lespinet O."/>
            <person name="Schwartz D.C."/>
            <person name="Thon M.R."/>
            <person name="O'Connell R.J."/>
        </authorList>
    </citation>
    <scope>NUCLEOTIDE SEQUENCE [LARGE SCALE GENOMIC DNA]</scope>
    <source>
        <strain evidence="3">IMI 349063</strain>
    </source>
</reference>
<evidence type="ECO:0000256" key="1">
    <source>
        <dbReference type="SAM" id="MobiDB-lite"/>
    </source>
</evidence>
<evidence type="ECO:0000313" key="3">
    <source>
        <dbReference type="Proteomes" id="UP000092177"/>
    </source>
</evidence>
<dbReference type="KEGG" id="chig:CH63R_09356"/>
<sequence>MAWQSIDMRRRLDHRLGWLRVTFPTGQEPDIPILGSPQGVGRAGRGRIGEGTPAKTRQGDGTRQRPPDQEETDVAEDYHHQTTCPTMLRETDLWTVCECGEESTLGKGRRTDARATAEAHVPSPAGLL</sequence>
<feature type="region of interest" description="Disordered" evidence="1">
    <location>
        <begin position="102"/>
        <end position="128"/>
    </location>
</feature>
<accession>A0A1B7Y7A4</accession>
<evidence type="ECO:0000313" key="2">
    <source>
        <dbReference type="EMBL" id="OBR07835.1"/>
    </source>
</evidence>
<organism evidence="2 3">
    <name type="scientific">Colletotrichum higginsianum (strain IMI 349063)</name>
    <name type="common">Crucifer anthracnose fungus</name>
    <dbReference type="NCBI Taxonomy" id="759273"/>
    <lineage>
        <taxon>Eukaryota</taxon>
        <taxon>Fungi</taxon>
        <taxon>Dikarya</taxon>
        <taxon>Ascomycota</taxon>
        <taxon>Pezizomycotina</taxon>
        <taxon>Sordariomycetes</taxon>
        <taxon>Hypocreomycetidae</taxon>
        <taxon>Glomerellales</taxon>
        <taxon>Glomerellaceae</taxon>
        <taxon>Colletotrichum</taxon>
        <taxon>Colletotrichum destructivum species complex</taxon>
    </lineage>
</organism>
<dbReference type="EMBL" id="LTAN01000006">
    <property type="protein sequence ID" value="OBR07835.1"/>
    <property type="molecule type" value="Genomic_DNA"/>
</dbReference>
<dbReference type="Proteomes" id="UP000092177">
    <property type="component" value="Chromosome 6"/>
</dbReference>
<comment type="caution">
    <text evidence="2">The sequence shown here is derived from an EMBL/GenBank/DDBJ whole genome shotgun (WGS) entry which is preliminary data.</text>
</comment>
<name>A0A1B7Y7A4_COLHI</name>
<proteinExistence type="predicted"/>